<evidence type="ECO:0000256" key="3">
    <source>
        <dbReference type="ARBA" id="ARBA00022833"/>
    </source>
</evidence>
<feature type="domain" description="PHD-type" evidence="6">
    <location>
        <begin position="137"/>
        <end position="185"/>
    </location>
</feature>
<dbReference type="PANTHER" id="PTHR12618:SF20">
    <property type="entry name" value="PHD AND RING FINGER DOMAIN-CONTAINING PROTEIN 1"/>
    <property type="match status" value="1"/>
</dbReference>
<evidence type="ECO:0000259" key="7">
    <source>
        <dbReference type="PROSITE" id="PS50089"/>
    </source>
</evidence>
<dbReference type="InterPro" id="IPR001841">
    <property type="entry name" value="Znf_RING"/>
</dbReference>
<dbReference type="PANTHER" id="PTHR12618">
    <property type="entry name" value="PHD AND RING FINGER DOMAIN-CONTAINING PROTEIN 1"/>
    <property type="match status" value="1"/>
</dbReference>
<dbReference type="Pfam" id="PF13639">
    <property type="entry name" value="zf-RING_2"/>
    <property type="match status" value="1"/>
</dbReference>
<keyword evidence="2 4" id="KW-0863">Zinc-finger</keyword>
<organism evidence="8 9">
    <name type="scientific">Lomentospora prolificans</name>
    <dbReference type="NCBI Taxonomy" id="41688"/>
    <lineage>
        <taxon>Eukaryota</taxon>
        <taxon>Fungi</taxon>
        <taxon>Dikarya</taxon>
        <taxon>Ascomycota</taxon>
        <taxon>Pezizomycotina</taxon>
        <taxon>Sordariomycetes</taxon>
        <taxon>Hypocreomycetidae</taxon>
        <taxon>Microascales</taxon>
        <taxon>Microascaceae</taxon>
        <taxon>Lomentospora</taxon>
    </lineage>
</organism>
<feature type="compositionally biased region" description="Basic and acidic residues" evidence="5">
    <location>
        <begin position="323"/>
        <end position="339"/>
    </location>
</feature>
<dbReference type="SUPFAM" id="SSF57850">
    <property type="entry name" value="RING/U-box"/>
    <property type="match status" value="1"/>
</dbReference>
<dbReference type="InterPro" id="IPR013083">
    <property type="entry name" value="Znf_RING/FYVE/PHD"/>
</dbReference>
<keyword evidence="9" id="KW-1185">Reference proteome</keyword>
<feature type="compositionally biased region" description="Low complexity" evidence="5">
    <location>
        <begin position="385"/>
        <end position="409"/>
    </location>
</feature>
<proteinExistence type="predicted"/>
<feature type="compositionally biased region" description="Low complexity" evidence="5">
    <location>
        <begin position="522"/>
        <end position="540"/>
    </location>
</feature>
<reference evidence="8 9" key="1">
    <citation type="journal article" date="2017" name="G3 (Bethesda)">
        <title>First Draft Genome Sequence of the Pathogenic Fungus Lomentospora prolificans (Formerly Scedosporium prolificans).</title>
        <authorList>
            <person name="Luo R."/>
            <person name="Zimin A."/>
            <person name="Workman R."/>
            <person name="Fan Y."/>
            <person name="Pertea G."/>
            <person name="Grossman N."/>
            <person name="Wear M.P."/>
            <person name="Jia B."/>
            <person name="Miller H."/>
            <person name="Casadevall A."/>
            <person name="Timp W."/>
            <person name="Zhang S.X."/>
            <person name="Salzberg S.L."/>
        </authorList>
    </citation>
    <scope>NUCLEOTIDE SEQUENCE [LARGE SCALE GENOMIC DNA]</scope>
    <source>
        <strain evidence="8 9">JHH-5317</strain>
    </source>
</reference>
<comment type="caution">
    <text evidence="8">The sequence shown here is derived from an EMBL/GenBank/DDBJ whole genome shotgun (WGS) entry which is preliminary data.</text>
</comment>
<dbReference type="InterPro" id="IPR019786">
    <property type="entry name" value="Zinc_finger_PHD-type_CS"/>
</dbReference>
<sequence length="643" mass="72224">MTELDQCIICLEPLVILAKPPSVVTATELDTALEVPTDPPDASSILGQNAANSDANSRIAALDGCDHVIHDSCIRLWAQKTNTCPICREPFRQLRVFDGLSGTVLECIEIEEKKQVAEFDPQAWLADNAEEEEEEPEQPCPVCSSSEREDVLLLCDGCDAAYHTYCIGLDYIPSGNWYCMECADDFSHAPREEDDEARRVRRRPRQRRTVGRTPSRFPRTRERMRRARRQARSLAWTGPWGQFAGRVYDALQIDLDNHEDDDALAEFRMSQILREREQREYQRWQQRVSIASRLGAGEVFTNSLPRAARQQLEQRPPVQPVQETRDEMRSWGALERARIAEQSSSGQTGRKRRATSAAPSPAEPVQEPERKLKRPRTRRFLPPQSEASSSKASALATGRPSESGSSSRSAEQEAPSFLSALLKEVEVGVGTPSDDDNVKNYFGRAPTDAASPASSPTVSAHNSPRALSLTPPPLSLGRPNSPPLSLSSYVEPRYPKANYSPMRQTSPRDQDSETRIEKINAQTTQHTQNTQNTENLQTLEIRQPRPRRPQEERAARSIDTSPTRDQLSPEAKASINGIVRTALKPHWHARELTTEQYSNINRDVSRKLYDEIKDPTLLDDESMKTWEKVASKEVARAVAESKA</sequence>
<dbReference type="VEuPathDB" id="FungiDB:jhhlp_002095"/>
<accession>A0A2N3ND19</accession>
<dbReference type="InterPro" id="IPR019787">
    <property type="entry name" value="Znf_PHD-finger"/>
</dbReference>
<feature type="compositionally biased region" description="Low complexity" evidence="5">
    <location>
        <begin position="445"/>
        <end position="460"/>
    </location>
</feature>
<dbReference type="CDD" id="cd15545">
    <property type="entry name" value="PHD_BAZ2A_like"/>
    <property type="match status" value="1"/>
</dbReference>
<dbReference type="Gene3D" id="3.30.40.10">
    <property type="entry name" value="Zinc/RING finger domain, C3HC4 (zinc finger)"/>
    <property type="match status" value="2"/>
</dbReference>
<evidence type="ECO:0000259" key="6">
    <source>
        <dbReference type="PROSITE" id="PS50016"/>
    </source>
</evidence>
<dbReference type="InterPro" id="IPR047157">
    <property type="entry name" value="PHRF1/Atg35"/>
</dbReference>
<dbReference type="SMART" id="SM00249">
    <property type="entry name" value="PHD"/>
    <property type="match status" value="1"/>
</dbReference>
<dbReference type="AlphaFoldDB" id="A0A2N3ND19"/>
<feature type="region of interest" description="Disordered" evidence="5">
    <location>
        <begin position="307"/>
        <end position="571"/>
    </location>
</feature>
<keyword evidence="3" id="KW-0862">Zinc</keyword>
<evidence type="ECO:0000256" key="1">
    <source>
        <dbReference type="ARBA" id="ARBA00022723"/>
    </source>
</evidence>
<feature type="compositionally biased region" description="Basic and acidic residues" evidence="5">
    <location>
        <begin position="506"/>
        <end position="518"/>
    </location>
</feature>
<dbReference type="InterPro" id="IPR001965">
    <property type="entry name" value="Znf_PHD"/>
</dbReference>
<dbReference type="Pfam" id="PF00628">
    <property type="entry name" value="PHD"/>
    <property type="match status" value="1"/>
</dbReference>
<evidence type="ECO:0000256" key="4">
    <source>
        <dbReference type="PROSITE-ProRule" id="PRU00175"/>
    </source>
</evidence>
<dbReference type="GO" id="GO:0008270">
    <property type="term" value="F:zinc ion binding"/>
    <property type="evidence" value="ECO:0007669"/>
    <property type="project" value="UniProtKB-KW"/>
</dbReference>
<feature type="domain" description="RING-type" evidence="7">
    <location>
        <begin position="7"/>
        <end position="88"/>
    </location>
</feature>
<dbReference type="PROSITE" id="PS01359">
    <property type="entry name" value="ZF_PHD_1"/>
    <property type="match status" value="1"/>
</dbReference>
<dbReference type="SUPFAM" id="SSF57903">
    <property type="entry name" value="FYVE/PHD zinc finger"/>
    <property type="match status" value="1"/>
</dbReference>
<evidence type="ECO:0000313" key="8">
    <source>
        <dbReference type="EMBL" id="PKS10344.1"/>
    </source>
</evidence>
<feature type="compositionally biased region" description="Basic residues" evidence="5">
    <location>
        <begin position="199"/>
        <end position="210"/>
    </location>
</feature>
<name>A0A2N3ND19_9PEZI</name>
<dbReference type="OrthoDB" id="8062037at2759"/>
<dbReference type="InterPro" id="IPR011011">
    <property type="entry name" value="Znf_FYVE_PHD"/>
</dbReference>
<dbReference type="SMART" id="SM00184">
    <property type="entry name" value="RING"/>
    <property type="match status" value="2"/>
</dbReference>
<dbReference type="PROSITE" id="PS50016">
    <property type="entry name" value="ZF_PHD_2"/>
    <property type="match status" value="1"/>
</dbReference>
<protein>
    <recommendedName>
        <fullName evidence="10">PHD-type domain-containing protein</fullName>
    </recommendedName>
</protein>
<feature type="region of interest" description="Disordered" evidence="5">
    <location>
        <begin position="190"/>
        <end position="224"/>
    </location>
</feature>
<dbReference type="EMBL" id="NLAX01000008">
    <property type="protein sequence ID" value="PKS10344.1"/>
    <property type="molecule type" value="Genomic_DNA"/>
</dbReference>
<evidence type="ECO:0000313" key="9">
    <source>
        <dbReference type="Proteomes" id="UP000233524"/>
    </source>
</evidence>
<evidence type="ECO:0000256" key="5">
    <source>
        <dbReference type="SAM" id="MobiDB-lite"/>
    </source>
</evidence>
<gene>
    <name evidence="8" type="ORF">jhhlp_002095</name>
</gene>
<dbReference type="PROSITE" id="PS50089">
    <property type="entry name" value="ZF_RING_2"/>
    <property type="match status" value="1"/>
</dbReference>
<evidence type="ECO:0008006" key="10">
    <source>
        <dbReference type="Google" id="ProtNLM"/>
    </source>
</evidence>
<dbReference type="InParanoid" id="A0A2N3ND19"/>
<evidence type="ECO:0000256" key="2">
    <source>
        <dbReference type="ARBA" id="ARBA00022771"/>
    </source>
</evidence>
<dbReference type="STRING" id="41688.A0A2N3ND19"/>
<dbReference type="Proteomes" id="UP000233524">
    <property type="component" value="Unassembled WGS sequence"/>
</dbReference>
<keyword evidence="1" id="KW-0479">Metal-binding</keyword>